<dbReference type="Proteomes" id="UP000540929">
    <property type="component" value="Unassembled WGS sequence"/>
</dbReference>
<feature type="region of interest" description="Disordered" evidence="1">
    <location>
        <begin position="424"/>
        <end position="452"/>
    </location>
</feature>
<evidence type="ECO:0000313" key="2">
    <source>
        <dbReference type="EMBL" id="NYH25984.1"/>
    </source>
</evidence>
<evidence type="ECO:0000313" key="3">
    <source>
        <dbReference type="Proteomes" id="UP000540929"/>
    </source>
</evidence>
<protein>
    <recommendedName>
        <fullName evidence="4">AAA domain-containing protein</fullName>
    </recommendedName>
</protein>
<reference evidence="2 3" key="1">
    <citation type="submission" date="2020-07" db="EMBL/GenBank/DDBJ databases">
        <title>Exploring microbial biodiversity for novel pathways involved in the catabolism of aromatic compounds derived from lignin.</title>
        <authorList>
            <person name="Elkins J."/>
        </authorList>
    </citation>
    <scope>NUCLEOTIDE SEQUENCE [LARGE SCALE GENOMIC DNA]</scope>
    <source>
        <strain evidence="2 3">H2C3C</strain>
    </source>
</reference>
<comment type="caution">
    <text evidence="2">The sequence shown here is derived from an EMBL/GenBank/DDBJ whole genome shotgun (WGS) entry which is preliminary data.</text>
</comment>
<sequence length="473" mass="53822">MSKVEGGSSCLCERGVASKRKMRVTQNPWVERFVQLLDEEVIKKKVRCRPPALGNLDSLAPLAAEDRIRTALKKIYEPTQQDCIILRGLLERAIGFCIDRYQDEGAFMEALYDKTKIPRRLDARAICLTGLAGLGKTELIEAMGRLLASETYVDIGTGHNPILLDPYWTHNFRRQPSLLKTLRELAYGTDLPRGRIDVSDLKDQARWRAFRDGTVLMAADECQFISLGASANTKVTNTLISLLYLDIPFVFVGNYNLIHLLKKRWQQERDRLLCDPIVMLPELADTDDWRNFIDECKRVAGSWLKIDARKDAGQLHGYTFGVRRMLVDLICVGYRLMRQRKLKAVDISLIKDAYGSAMYGQHRRDVEQLLSHPPTSDSLPDDLRCPFDLQLDHVKQDQDGIRRQQQDNSRAILKAALNTSEKEGLGEMCASSGATLSEERQEKRPRRERANSVELMKSMGQARSALNRKTIRS</sequence>
<name>A0A7Z0B973_9BURK</name>
<proteinExistence type="predicted"/>
<keyword evidence="3" id="KW-1185">Reference proteome</keyword>
<accession>A0A7Z0B973</accession>
<dbReference type="EMBL" id="JACCAS010000002">
    <property type="protein sequence ID" value="NYH25984.1"/>
    <property type="molecule type" value="Genomic_DNA"/>
</dbReference>
<gene>
    <name evidence="2" type="ORF">GGD40_005555</name>
</gene>
<dbReference type="InterPro" id="IPR027417">
    <property type="entry name" value="P-loop_NTPase"/>
</dbReference>
<evidence type="ECO:0000256" key="1">
    <source>
        <dbReference type="SAM" id="MobiDB-lite"/>
    </source>
</evidence>
<dbReference type="SUPFAM" id="SSF52540">
    <property type="entry name" value="P-loop containing nucleoside triphosphate hydrolases"/>
    <property type="match status" value="1"/>
</dbReference>
<dbReference type="AlphaFoldDB" id="A0A7Z0B973"/>
<organism evidence="2 3">
    <name type="scientific">Paraburkholderia bryophila</name>
    <dbReference type="NCBI Taxonomy" id="420952"/>
    <lineage>
        <taxon>Bacteria</taxon>
        <taxon>Pseudomonadati</taxon>
        <taxon>Pseudomonadota</taxon>
        <taxon>Betaproteobacteria</taxon>
        <taxon>Burkholderiales</taxon>
        <taxon>Burkholderiaceae</taxon>
        <taxon>Paraburkholderia</taxon>
    </lineage>
</organism>
<evidence type="ECO:0008006" key="4">
    <source>
        <dbReference type="Google" id="ProtNLM"/>
    </source>
</evidence>